<dbReference type="SUPFAM" id="SSF48498">
    <property type="entry name" value="Tetracyclin repressor-like, C-terminal domain"/>
    <property type="match status" value="1"/>
</dbReference>
<dbReference type="PANTHER" id="PTHR30055:SF234">
    <property type="entry name" value="HTH-TYPE TRANSCRIPTIONAL REGULATOR BETI"/>
    <property type="match status" value="1"/>
</dbReference>
<dbReference type="Pfam" id="PF00440">
    <property type="entry name" value="TetR_N"/>
    <property type="match status" value="1"/>
</dbReference>
<dbReference type="GO" id="GO:0000976">
    <property type="term" value="F:transcription cis-regulatory region binding"/>
    <property type="evidence" value="ECO:0007669"/>
    <property type="project" value="TreeGrafter"/>
</dbReference>
<evidence type="ECO:0000313" key="7">
    <source>
        <dbReference type="Proteomes" id="UP000552644"/>
    </source>
</evidence>
<dbReference type="AlphaFoldDB" id="A0A7W7QVU0"/>
<dbReference type="Pfam" id="PF17920">
    <property type="entry name" value="TetR_C_16"/>
    <property type="match status" value="1"/>
</dbReference>
<dbReference type="PROSITE" id="PS50977">
    <property type="entry name" value="HTH_TETR_2"/>
    <property type="match status" value="1"/>
</dbReference>
<dbReference type="InterPro" id="IPR009057">
    <property type="entry name" value="Homeodomain-like_sf"/>
</dbReference>
<keyword evidence="3" id="KW-0804">Transcription</keyword>
<dbReference type="InterPro" id="IPR050109">
    <property type="entry name" value="HTH-type_TetR-like_transc_reg"/>
</dbReference>
<evidence type="ECO:0000313" key="6">
    <source>
        <dbReference type="EMBL" id="MBB4920423.1"/>
    </source>
</evidence>
<keyword evidence="2 4" id="KW-0238">DNA-binding</keyword>
<evidence type="ECO:0000256" key="3">
    <source>
        <dbReference type="ARBA" id="ARBA00023163"/>
    </source>
</evidence>
<dbReference type="EMBL" id="JACHJP010000013">
    <property type="protein sequence ID" value="MBB4920423.1"/>
    <property type="molecule type" value="Genomic_DNA"/>
</dbReference>
<proteinExistence type="predicted"/>
<dbReference type="Gene3D" id="1.10.357.10">
    <property type="entry name" value="Tetracycline Repressor, domain 2"/>
    <property type="match status" value="1"/>
</dbReference>
<dbReference type="PANTHER" id="PTHR30055">
    <property type="entry name" value="HTH-TYPE TRANSCRIPTIONAL REGULATOR RUTR"/>
    <property type="match status" value="1"/>
</dbReference>
<evidence type="ECO:0000259" key="5">
    <source>
        <dbReference type="PROSITE" id="PS50977"/>
    </source>
</evidence>
<gene>
    <name evidence="6" type="ORF">FHS44_007572</name>
</gene>
<feature type="domain" description="HTH tetR-type" evidence="5">
    <location>
        <begin position="15"/>
        <end position="75"/>
    </location>
</feature>
<keyword evidence="1" id="KW-0805">Transcription regulation</keyword>
<feature type="DNA-binding region" description="H-T-H motif" evidence="4">
    <location>
        <begin position="38"/>
        <end position="57"/>
    </location>
</feature>
<dbReference type="RefSeq" id="WP_312863975.1">
    <property type="nucleotide sequence ID" value="NZ_JACHJP010000013.1"/>
</dbReference>
<keyword evidence="7" id="KW-1185">Reference proteome</keyword>
<dbReference type="InterPro" id="IPR036271">
    <property type="entry name" value="Tet_transcr_reg_TetR-rel_C_sf"/>
</dbReference>
<evidence type="ECO:0000256" key="1">
    <source>
        <dbReference type="ARBA" id="ARBA00023015"/>
    </source>
</evidence>
<dbReference type="InterPro" id="IPR041678">
    <property type="entry name" value="TetR_C_16"/>
</dbReference>
<organism evidence="6 7">
    <name type="scientific">Streptosporangium saharense</name>
    <dbReference type="NCBI Taxonomy" id="1706840"/>
    <lineage>
        <taxon>Bacteria</taxon>
        <taxon>Bacillati</taxon>
        <taxon>Actinomycetota</taxon>
        <taxon>Actinomycetes</taxon>
        <taxon>Streptosporangiales</taxon>
        <taxon>Streptosporangiaceae</taxon>
        <taxon>Streptosporangium</taxon>
    </lineage>
</organism>
<protein>
    <submittedName>
        <fullName evidence="6">AcrR family transcriptional regulator</fullName>
    </submittedName>
</protein>
<dbReference type="InterPro" id="IPR001647">
    <property type="entry name" value="HTH_TetR"/>
</dbReference>
<dbReference type="Proteomes" id="UP000552644">
    <property type="component" value="Unassembled WGS sequence"/>
</dbReference>
<accession>A0A7W7QVU0</accession>
<dbReference type="GO" id="GO:0003700">
    <property type="term" value="F:DNA-binding transcription factor activity"/>
    <property type="evidence" value="ECO:0007669"/>
    <property type="project" value="TreeGrafter"/>
</dbReference>
<dbReference type="PRINTS" id="PR00455">
    <property type="entry name" value="HTHTETR"/>
</dbReference>
<sequence length="204" mass="21810">MSAQSGGPARRRSAVATREAIAEAARALFTADGFEAVGIRAIAARAGVDAALVIRYFGSKERLFLDVMTVDLPVATVMEGPLENLGRALVEHVLDLSSSTSGALAVTSLSALFHASDREPVRRTLRETVERAFAVPLTGRLRGDDAELRAHLVAAQIGGLLTSLHVVRDPVLTEAPRPTLISWYGPAIQHLIDGRFDPDAQVRP</sequence>
<evidence type="ECO:0000256" key="2">
    <source>
        <dbReference type="ARBA" id="ARBA00023125"/>
    </source>
</evidence>
<reference evidence="6 7" key="1">
    <citation type="submission" date="2020-08" db="EMBL/GenBank/DDBJ databases">
        <title>Genomic Encyclopedia of Type Strains, Phase III (KMG-III): the genomes of soil and plant-associated and newly described type strains.</title>
        <authorList>
            <person name="Whitman W."/>
        </authorList>
    </citation>
    <scope>NUCLEOTIDE SEQUENCE [LARGE SCALE GENOMIC DNA]</scope>
    <source>
        <strain evidence="6 7">CECT 8840</strain>
    </source>
</reference>
<name>A0A7W7QVU0_9ACTN</name>
<comment type="caution">
    <text evidence="6">The sequence shown here is derived from an EMBL/GenBank/DDBJ whole genome shotgun (WGS) entry which is preliminary data.</text>
</comment>
<evidence type="ECO:0000256" key="4">
    <source>
        <dbReference type="PROSITE-ProRule" id="PRU00335"/>
    </source>
</evidence>
<dbReference type="SUPFAM" id="SSF46689">
    <property type="entry name" value="Homeodomain-like"/>
    <property type="match status" value="1"/>
</dbReference>